<dbReference type="GO" id="GO:0016020">
    <property type="term" value="C:membrane"/>
    <property type="evidence" value="ECO:0007669"/>
    <property type="project" value="UniProtKB-SubCell"/>
</dbReference>
<keyword evidence="4 6" id="KW-1133">Transmembrane helix</keyword>
<reference evidence="8" key="1">
    <citation type="submission" date="2014-08" db="EMBL/GenBank/DDBJ databases">
        <authorList>
            <person name="Sharma Rahul"/>
            <person name="Thines Marco"/>
        </authorList>
    </citation>
    <scope>NUCLEOTIDE SEQUENCE</scope>
</reference>
<feature type="transmembrane region" description="Helical" evidence="6">
    <location>
        <begin position="32"/>
        <end position="53"/>
    </location>
</feature>
<keyword evidence="3 6" id="KW-0812">Transmembrane</keyword>
<organism evidence="8">
    <name type="scientific">Phaffia rhodozyma</name>
    <name type="common">Yeast</name>
    <name type="synonym">Xanthophyllomyces dendrorhous</name>
    <dbReference type="NCBI Taxonomy" id="264483"/>
    <lineage>
        <taxon>Eukaryota</taxon>
        <taxon>Fungi</taxon>
        <taxon>Dikarya</taxon>
        <taxon>Basidiomycota</taxon>
        <taxon>Agaricomycotina</taxon>
        <taxon>Tremellomycetes</taxon>
        <taxon>Cystofilobasidiales</taxon>
        <taxon>Mrakiaceae</taxon>
        <taxon>Phaffia</taxon>
    </lineage>
</organism>
<keyword evidence="5 6" id="KW-0472">Membrane</keyword>
<dbReference type="PANTHER" id="PTHR43341">
    <property type="entry name" value="AMINO ACID PERMEASE"/>
    <property type="match status" value="1"/>
</dbReference>
<dbReference type="EMBL" id="LN483345">
    <property type="protein sequence ID" value="CDZ98638.1"/>
    <property type="molecule type" value="Genomic_DNA"/>
</dbReference>
<evidence type="ECO:0000259" key="7">
    <source>
        <dbReference type="Pfam" id="PF00324"/>
    </source>
</evidence>
<evidence type="ECO:0000313" key="8">
    <source>
        <dbReference type="EMBL" id="CDZ98638.1"/>
    </source>
</evidence>
<sequence length="474" mass="52783">MATLFPDSGGFTHYTTRFLDPAMGFALGWNYWFEYGITVPTELVASAIVIQYWNDKINIAVWISILMVAIVTINLFGVAAYGEMEFWFSAMKVFAIVGLIIMGIALDCGAGPASDGYIGFRYWKNPGAFAQYSHGNVTVSGAWGQFLAFWNVFIQAAFSFIGTEIVVVAVGETQNPRKNVPKAVKRVFWRITIFYVLAILVIGLLVPYNDDRLLNGASTVSTSPFVIAIENAGIKGLPSVVNAVLLIAAWSAGNSDVYASSRTIYALALEGKAPKIFRKCLKNGVPIWSILVTCLFGPLAYMSLGSGGVTKAFNWLYTLSALSGLIVWFILFCTYLRFFYGMKKQGLSRDDLPYKAPFQPYASWAGGALTFLICIFNGFGVFLKGNFNANDFFAAYVCFGVFFVFWAPWKLWGGERKDATKWFQPTRMVSLEEMDFETGRRELDEMDIIERELHPEPKGIVAVVWDWIGTETLV</sequence>
<keyword evidence="2" id="KW-0813">Transport</keyword>
<feature type="transmembrane region" description="Helical" evidence="6">
    <location>
        <begin position="93"/>
        <end position="113"/>
    </location>
</feature>
<proteinExistence type="predicted"/>
<dbReference type="AlphaFoldDB" id="A0A0F7SLQ4"/>
<feature type="transmembrane region" description="Helical" evidence="6">
    <location>
        <begin position="280"/>
        <end position="303"/>
    </location>
</feature>
<feature type="transmembrane region" description="Helical" evidence="6">
    <location>
        <begin position="361"/>
        <end position="381"/>
    </location>
</feature>
<dbReference type="InterPro" id="IPR050524">
    <property type="entry name" value="APC_YAT"/>
</dbReference>
<feature type="domain" description="Amino acid permease/ SLC12A" evidence="7">
    <location>
        <begin position="1"/>
        <end position="418"/>
    </location>
</feature>
<dbReference type="PIRSF" id="PIRSF006060">
    <property type="entry name" value="AA_transporter"/>
    <property type="match status" value="1"/>
</dbReference>
<accession>A0A0F7SLQ4</accession>
<dbReference type="PANTHER" id="PTHR43341:SF4">
    <property type="entry name" value="ARGININE PERMEASE CAN1-RELATED"/>
    <property type="match status" value="1"/>
</dbReference>
<feature type="transmembrane region" description="Helical" evidence="6">
    <location>
        <begin position="147"/>
        <end position="167"/>
    </location>
</feature>
<feature type="transmembrane region" description="Helical" evidence="6">
    <location>
        <begin position="393"/>
        <end position="412"/>
    </location>
</feature>
<feature type="transmembrane region" description="Helical" evidence="6">
    <location>
        <begin position="187"/>
        <end position="208"/>
    </location>
</feature>
<evidence type="ECO:0000256" key="5">
    <source>
        <dbReference type="ARBA" id="ARBA00023136"/>
    </source>
</evidence>
<dbReference type="Pfam" id="PF00324">
    <property type="entry name" value="AA_permease"/>
    <property type="match status" value="1"/>
</dbReference>
<evidence type="ECO:0000256" key="1">
    <source>
        <dbReference type="ARBA" id="ARBA00004141"/>
    </source>
</evidence>
<dbReference type="Gene3D" id="1.20.1740.10">
    <property type="entry name" value="Amino acid/polyamine transporter I"/>
    <property type="match status" value="1"/>
</dbReference>
<feature type="transmembrane region" description="Helical" evidence="6">
    <location>
        <begin position="315"/>
        <end position="340"/>
    </location>
</feature>
<evidence type="ECO:0000256" key="6">
    <source>
        <dbReference type="SAM" id="Phobius"/>
    </source>
</evidence>
<evidence type="ECO:0000256" key="2">
    <source>
        <dbReference type="ARBA" id="ARBA00022448"/>
    </source>
</evidence>
<feature type="transmembrane region" description="Helical" evidence="6">
    <location>
        <begin position="59"/>
        <end position="81"/>
    </location>
</feature>
<comment type="subcellular location">
    <subcellularLocation>
        <location evidence="1">Membrane</location>
        <topology evidence="1">Multi-pass membrane protein</topology>
    </subcellularLocation>
</comment>
<evidence type="ECO:0000256" key="3">
    <source>
        <dbReference type="ARBA" id="ARBA00022692"/>
    </source>
</evidence>
<dbReference type="FunFam" id="1.20.1740.10:FF:000001">
    <property type="entry name" value="Amino acid permease"/>
    <property type="match status" value="1"/>
</dbReference>
<dbReference type="GO" id="GO:0015171">
    <property type="term" value="F:amino acid transmembrane transporter activity"/>
    <property type="evidence" value="ECO:0007669"/>
    <property type="project" value="TreeGrafter"/>
</dbReference>
<protein>
    <submittedName>
        <fullName evidence="8">Amino acid transporter</fullName>
    </submittedName>
</protein>
<dbReference type="InterPro" id="IPR004841">
    <property type="entry name" value="AA-permease/SLC12A_dom"/>
</dbReference>
<evidence type="ECO:0000256" key="4">
    <source>
        <dbReference type="ARBA" id="ARBA00022989"/>
    </source>
</evidence>
<name>A0A0F7SLQ4_PHARH</name>